<organism evidence="2 4">
    <name type="scientific">Arctia plantaginis</name>
    <name type="common">Wood tiger moth</name>
    <name type="synonym">Phalaena plantaginis</name>
    <dbReference type="NCBI Taxonomy" id="874455"/>
    <lineage>
        <taxon>Eukaryota</taxon>
        <taxon>Metazoa</taxon>
        <taxon>Ecdysozoa</taxon>
        <taxon>Arthropoda</taxon>
        <taxon>Hexapoda</taxon>
        <taxon>Insecta</taxon>
        <taxon>Pterygota</taxon>
        <taxon>Neoptera</taxon>
        <taxon>Endopterygota</taxon>
        <taxon>Lepidoptera</taxon>
        <taxon>Glossata</taxon>
        <taxon>Ditrysia</taxon>
        <taxon>Noctuoidea</taxon>
        <taxon>Erebidae</taxon>
        <taxon>Arctiinae</taxon>
        <taxon>Arctia</taxon>
    </lineage>
</organism>
<evidence type="ECO:0008006" key="5">
    <source>
        <dbReference type="Google" id="ProtNLM"/>
    </source>
</evidence>
<keyword evidence="3" id="KW-1185">Reference proteome</keyword>
<evidence type="ECO:0000313" key="1">
    <source>
        <dbReference type="EMBL" id="CAB3231384.1"/>
    </source>
</evidence>
<accession>A0A8S0ZXP3</accession>
<dbReference type="EMBL" id="CADEBC010000438">
    <property type="protein sequence ID" value="CAB3231384.1"/>
    <property type="molecule type" value="Genomic_DNA"/>
</dbReference>
<protein>
    <recommendedName>
        <fullName evidence="5">Ommochrome-binding protein-like</fullName>
    </recommendedName>
</protein>
<reference evidence="3 4" key="1">
    <citation type="submission" date="2020-04" db="EMBL/GenBank/DDBJ databases">
        <authorList>
            <person name="Wallbank WR R."/>
            <person name="Pardo Diaz C."/>
            <person name="Kozak K."/>
            <person name="Martin S."/>
            <person name="Jiggins C."/>
            <person name="Moest M."/>
            <person name="Warren A I."/>
            <person name="Byers J.R.P. K."/>
            <person name="Montejo-Kovacevich G."/>
            <person name="Yen C E."/>
        </authorList>
    </citation>
    <scope>NUCLEOTIDE SEQUENCE [LARGE SCALE GENOMIC DNA]</scope>
</reference>
<gene>
    <name evidence="1" type="ORF">APLA_LOCUS4456</name>
    <name evidence="2" type="ORF">APLA_LOCUS7894</name>
</gene>
<dbReference type="EMBL" id="CADEBD010000303">
    <property type="protein sequence ID" value="CAB3237473.1"/>
    <property type="molecule type" value="Genomic_DNA"/>
</dbReference>
<evidence type="ECO:0000313" key="3">
    <source>
        <dbReference type="Proteomes" id="UP000494106"/>
    </source>
</evidence>
<evidence type="ECO:0000313" key="4">
    <source>
        <dbReference type="Proteomes" id="UP000494256"/>
    </source>
</evidence>
<dbReference type="Proteomes" id="UP000494256">
    <property type="component" value="Unassembled WGS sequence"/>
</dbReference>
<proteinExistence type="predicted"/>
<sequence>MNGINRPYQLAMYDPQHQLFFSYNVGEDTKDTFGIAYVKEHDTMPTEVHGIKNGFALAVNRHDKKIYFGGNDGVYQADLTKFEGVKYIIENKDIWDIFYHENKLYFIEYPSLHLHVYDIEKKNFTNHEHIKEKIYQFVIDGERDTFITTKEGLFEIKSNSNKTIPYSGPKVFRAIEVNHKGVAYFCAKNGIYIADKSNHVLIEIASIKNIFGLTFDAEDNIIYSNPHEIVKLLRHDCK</sequence>
<dbReference type="Proteomes" id="UP000494106">
    <property type="component" value="Unassembled WGS sequence"/>
</dbReference>
<evidence type="ECO:0000313" key="2">
    <source>
        <dbReference type="EMBL" id="CAB3237473.1"/>
    </source>
</evidence>
<dbReference type="Gene3D" id="2.130.10.10">
    <property type="entry name" value="YVTN repeat-like/Quinoprotein amine dehydrogenase"/>
    <property type="match status" value="1"/>
</dbReference>
<name>A0A8S0ZXP3_ARCPL</name>
<dbReference type="InterPro" id="IPR015943">
    <property type="entry name" value="WD40/YVTN_repeat-like_dom_sf"/>
</dbReference>
<comment type="caution">
    <text evidence="2">The sequence shown here is derived from an EMBL/GenBank/DDBJ whole genome shotgun (WGS) entry which is preliminary data.</text>
</comment>
<dbReference type="AlphaFoldDB" id="A0A8S0ZXP3"/>
<dbReference type="SUPFAM" id="SSF101898">
    <property type="entry name" value="NHL repeat"/>
    <property type="match status" value="1"/>
</dbReference>
<dbReference type="OrthoDB" id="7380034at2759"/>